<dbReference type="RefSeq" id="WP_110043292.1">
    <property type="nucleotide sequence ID" value="NZ_CP054612.1"/>
</dbReference>
<proteinExistence type="predicted"/>
<evidence type="ECO:0000313" key="4">
    <source>
        <dbReference type="EMBL" id="PWW05447.1"/>
    </source>
</evidence>
<name>A0A2V2YVI4_9BACL</name>
<evidence type="ECO:0000256" key="2">
    <source>
        <dbReference type="SAM" id="Phobius"/>
    </source>
</evidence>
<feature type="signal peptide" evidence="3">
    <location>
        <begin position="1"/>
        <end position="25"/>
    </location>
</feature>
<evidence type="ECO:0000313" key="5">
    <source>
        <dbReference type="Proteomes" id="UP000246635"/>
    </source>
</evidence>
<keyword evidence="2" id="KW-0472">Membrane</keyword>
<feature type="region of interest" description="Disordered" evidence="1">
    <location>
        <begin position="26"/>
        <end position="68"/>
    </location>
</feature>
<feature type="chain" id="PRO_5016108141" description="Preprotein translocase subunit Tim44" evidence="3">
    <location>
        <begin position="26"/>
        <end position="142"/>
    </location>
</feature>
<evidence type="ECO:0000256" key="1">
    <source>
        <dbReference type="SAM" id="MobiDB-lite"/>
    </source>
</evidence>
<feature type="transmembrane region" description="Helical" evidence="2">
    <location>
        <begin position="103"/>
        <end position="128"/>
    </location>
</feature>
<keyword evidence="3" id="KW-0732">Signal</keyword>
<protein>
    <recommendedName>
        <fullName evidence="6">Preprotein translocase subunit Tim44</fullName>
    </recommendedName>
</protein>
<keyword evidence="2" id="KW-0812">Transmembrane</keyword>
<keyword evidence="5" id="KW-1185">Reference proteome</keyword>
<dbReference type="EMBL" id="QGTQ01000004">
    <property type="protein sequence ID" value="PWW05447.1"/>
    <property type="molecule type" value="Genomic_DNA"/>
</dbReference>
<organism evidence="4 5">
    <name type="scientific">Paenibacillus cellulosilyticus</name>
    <dbReference type="NCBI Taxonomy" id="375489"/>
    <lineage>
        <taxon>Bacteria</taxon>
        <taxon>Bacillati</taxon>
        <taxon>Bacillota</taxon>
        <taxon>Bacilli</taxon>
        <taxon>Bacillales</taxon>
        <taxon>Paenibacillaceae</taxon>
        <taxon>Paenibacillus</taxon>
    </lineage>
</organism>
<sequence>MFKKFVAVFMVFTLLFVLVNQTADAKPRGSIKSPKKSYTQTPKQDNNVSQTNPGTKTGTTSGTTGKTTTANRGFFSGGSFMKGLMIGGIAGLLFGGLFSNMGFLGNLIGLLMNIMAIVALIALVRLGIRYFRDRRHSYNRRR</sequence>
<feature type="compositionally biased region" description="Polar residues" evidence="1">
    <location>
        <begin position="36"/>
        <end position="53"/>
    </location>
</feature>
<gene>
    <name evidence="4" type="ORF">DFQ01_1045</name>
</gene>
<comment type="caution">
    <text evidence="4">The sequence shown here is derived from an EMBL/GenBank/DDBJ whole genome shotgun (WGS) entry which is preliminary data.</text>
</comment>
<dbReference type="OrthoDB" id="2666619at2"/>
<evidence type="ECO:0000256" key="3">
    <source>
        <dbReference type="SAM" id="SignalP"/>
    </source>
</evidence>
<accession>A0A2V2YVI4</accession>
<evidence type="ECO:0008006" key="6">
    <source>
        <dbReference type="Google" id="ProtNLM"/>
    </source>
</evidence>
<dbReference type="AlphaFoldDB" id="A0A2V2YVI4"/>
<dbReference type="Proteomes" id="UP000246635">
    <property type="component" value="Unassembled WGS sequence"/>
</dbReference>
<reference evidence="4 5" key="1">
    <citation type="submission" date="2018-05" db="EMBL/GenBank/DDBJ databases">
        <title>Genomic Encyclopedia of Type Strains, Phase III (KMG-III): the genomes of soil and plant-associated and newly described type strains.</title>
        <authorList>
            <person name="Whitman W."/>
        </authorList>
    </citation>
    <scope>NUCLEOTIDE SEQUENCE [LARGE SCALE GENOMIC DNA]</scope>
    <source>
        <strain evidence="4 5">CECT 5696</strain>
    </source>
</reference>
<keyword evidence="2" id="KW-1133">Transmembrane helix</keyword>
<feature type="compositionally biased region" description="Low complexity" evidence="1">
    <location>
        <begin position="54"/>
        <end position="68"/>
    </location>
</feature>